<evidence type="ECO:0000256" key="1">
    <source>
        <dbReference type="SAM" id="Phobius"/>
    </source>
</evidence>
<keyword evidence="1" id="KW-1133">Transmembrane helix</keyword>
<keyword evidence="1" id="KW-0472">Membrane</keyword>
<dbReference type="EMBL" id="QUNI01000001">
    <property type="protein sequence ID" value="REH01656.1"/>
    <property type="molecule type" value="Genomic_DNA"/>
</dbReference>
<sequence length="54" mass="6338">MIVTNSLSLSHRISFLSTLFAASYLIWMHVIMTKIINERQPILSKEKDKRNNTF</sequence>
<protein>
    <submittedName>
        <fullName evidence="2">Uncharacterized protein</fullName>
    </submittedName>
</protein>
<proteinExistence type="predicted"/>
<keyword evidence="3" id="KW-1185">Reference proteome</keyword>
<keyword evidence="1" id="KW-0812">Transmembrane</keyword>
<feature type="transmembrane region" description="Helical" evidence="1">
    <location>
        <begin position="12"/>
        <end position="32"/>
    </location>
</feature>
<evidence type="ECO:0000313" key="2">
    <source>
        <dbReference type="EMBL" id="REH01656.1"/>
    </source>
</evidence>
<accession>A0A3E0EU20</accession>
<gene>
    <name evidence="2" type="ORF">C8P67_101135</name>
</gene>
<dbReference type="Proteomes" id="UP000257136">
    <property type="component" value="Unassembled WGS sequence"/>
</dbReference>
<name>A0A3E0EU20_9FLAO</name>
<evidence type="ECO:0000313" key="3">
    <source>
        <dbReference type="Proteomes" id="UP000257136"/>
    </source>
</evidence>
<reference evidence="2 3" key="1">
    <citation type="submission" date="2018-08" db="EMBL/GenBank/DDBJ databases">
        <title>Genomic Encyclopedia of Archaeal and Bacterial Type Strains, Phase II (KMG-II): from individual species to whole genera.</title>
        <authorList>
            <person name="Goeker M."/>
        </authorList>
    </citation>
    <scope>NUCLEOTIDE SEQUENCE [LARGE SCALE GENOMIC DNA]</scope>
    <source>
        <strain evidence="2 3">DSM 100880</strain>
    </source>
</reference>
<organism evidence="2 3">
    <name type="scientific">Flavobacterium aquicola</name>
    <dbReference type="NCBI Taxonomy" id="1682742"/>
    <lineage>
        <taxon>Bacteria</taxon>
        <taxon>Pseudomonadati</taxon>
        <taxon>Bacteroidota</taxon>
        <taxon>Flavobacteriia</taxon>
        <taxon>Flavobacteriales</taxon>
        <taxon>Flavobacteriaceae</taxon>
        <taxon>Flavobacterium</taxon>
    </lineage>
</organism>
<comment type="caution">
    <text evidence="2">The sequence shown here is derived from an EMBL/GenBank/DDBJ whole genome shotgun (WGS) entry which is preliminary data.</text>
</comment>
<dbReference type="AlphaFoldDB" id="A0A3E0EU20"/>